<accession>A0A8H6SN49</accession>
<dbReference type="Proteomes" id="UP000636479">
    <property type="component" value="Unassembled WGS sequence"/>
</dbReference>
<sequence>MPRATPSSRSRRPLRELPLAEFLSSDSNVSDATPHRKRAHSPSSVLFSPAKRRILESEGIFVGMGSPARLRALPVHTSSPIKKPDFGLPKNSPVKKLPPSTPRSETIEPRVTRSARRRASAAASPASSPTVVQPESSRTEYSIDPHSIHYPGFVVHQDPFLVTSESVAQAIESALASLKKDEYKENVAPRKRARPSEKSATPDLKLRTRTSPRTPKTATRDRSASITPTRRHPEVVSKFATPKLDSAERRELRRRLEDEVDES</sequence>
<dbReference type="EMBL" id="JACAZF010000006">
    <property type="protein sequence ID" value="KAF7301867.1"/>
    <property type="molecule type" value="Genomic_DNA"/>
</dbReference>
<protein>
    <submittedName>
        <fullName evidence="2">Uncharacterized protein</fullName>
    </submittedName>
</protein>
<feature type="compositionally biased region" description="Low complexity" evidence="1">
    <location>
        <begin position="120"/>
        <end position="132"/>
    </location>
</feature>
<organism evidence="2 3">
    <name type="scientific">Mycena indigotica</name>
    <dbReference type="NCBI Taxonomy" id="2126181"/>
    <lineage>
        <taxon>Eukaryota</taxon>
        <taxon>Fungi</taxon>
        <taxon>Dikarya</taxon>
        <taxon>Basidiomycota</taxon>
        <taxon>Agaricomycotina</taxon>
        <taxon>Agaricomycetes</taxon>
        <taxon>Agaricomycetidae</taxon>
        <taxon>Agaricales</taxon>
        <taxon>Marasmiineae</taxon>
        <taxon>Mycenaceae</taxon>
        <taxon>Mycena</taxon>
    </lineage>
</organism>
<dbReference type="OrthoDB" id="3211926at2759"/>
<dbReference type="RefSeq" id="XP_037219867.1">
    <property type="nucleotide sequence ID" value="XM_037364223.1"/>
</dbReference>
<feature type="region of interest" description="Disordered" evidence="1">
    <location>
        <begin position="75"/>
        <end position="143"/>
    </location>
</feature>
<evidence type="ECO:0000313" key="2">
    <source>
        <dbReference type="EMBL" id="KAF7301867.1"/>
    </source>
</evidence>
<feature type="region of interest" description="Disordered" evidence="1">
    <location>
        <begin position="184"/>
        <end position="263"/>
    </location>
</feature>
<feature type="region of interest" description="Disordered" evidence="1">
    <location>
        <begin position="1"/>
        <end position="49"/>
    </location>
</feature>
<dbReference type="AlphaFoldDB" id="A0A8H6SN49"/>
<feature type="compositionally biased region" description="Basic and acidic residues" evidence="1">
    <location>
        <begin position="245"/>
        <end position="257"/>
    </location>
</feature>
<gene>
    <name evidence="2" type="ORF">MIND_00752600</name>
</gene>
<dbReference type="GeneID" id="59346739"/>
<comment type="caution">
    <text evidence="2">The sequence shown here is derived from an EMBL/GenBank/DDBJ whole genome shotgun (WGS) entry which is preliminary data.</text>
</comment>
<name>A0A8H6SN49_9AGAR</name>
<evidence type="ECO:0000313" key="3">
    <source>
        <dbReference type="Proteomes" id="UP000636479"/>
    </source>
</evidence>
<proteinExistence type="predicted"/>
<evidence type="ECO:0000256" key="1">
    <source>
        <dbReference type="SAM" id="MobiDB-lite"/>
    </source>
</evidence>
<reference evidence="2" key="1">
    <citation type="submission" date="2020-05" db="EMBL/GenBank/DDBJ databases">
        <title>Mycena genomes resolve the evolution of fungal bioluminescence.</title>
        <authorList>
            <person name="Tsai I.J."/>
        </authorList>
    </citation>
    <scope>NUCLEOTIDE SEQUENCE</scope>
    <source>
        <strain evidence="2">171206Taipei</strain>
    </source>
</reference>
<keyword evidence="3" id="KW-1185">Reference proteome</keyword>